<dbReference type="PANTHER" id="PTHR44757:SF2">
    <property type="entry name" value="BIOFILM ARCHITECTURE MAINTENANCE PROTEIN MBAA"/>
    <property type="match status" value="1"/>
</dbReference>
<dbReference type="KEGG" id="azc:AZC_3540"/>
<keyword evidence="2" id="KW-0812">Transmembrane</keyword>
<reference evidence="6" key="2">
    <citation type="submission" date="2007-04" db="EMBL/GenBank/DDBJ databases">
        <title>Complete genome sequence of the nitrogen-fixing bacterium Azorhizobium caulinodans ORS571.</title>
        <authorList>
            <person name="Lee K.B."/>
            <person name="Backer P.D."/>
            <person name="Aono T."/>
            <person name="Liu C.T."/>
            <person name="Suzuki S."/>
            <person name="Suzuki T."/>
            <person name="Kaneko T."/>
            <person name="Yamada M."/>
            <person name="Tabata S."/>
            <person name="Kupfer D.M."/>
            <person name="Najar F.Z."/>
            <person name="Wiley G.B."/>
            <person name="Roe B."/>
            <person name="Binnewies T."/>
            <person name="Ussery D."/>
            <person name="Vereecke D."/>
            <person name="Gevers D."/>
            <person name="Holsters M."/>
            <person name="Oyaizu H."/>
        </authorList>
    </citation>
    <scope>NUCLEOTIDE SEQUENCE [LARGE SCALE GENOMIC DNA]</scope>
    <source>
        <strain evidence="6">ATCC 43989 / DSM 5975 / JCM 20966 / LMG 6465 / NBRC 14845 / NCIMB 13405 / ORS 571</strain>
    </source>
</reference>
<dbReference type="AlphaFoldDB" id="A8IEV4"/>
<accession>A8IEV4</accession>
<evidence type="ECO:0000259" key="4">
    <source>
        <dbReference type="PROSITE" id="PS50887"/>
    </source>
</evidence>
<dbReference type="Pfam" id="PF00563">
    <property type="entry name" value="EAL"/>
    <property type="match status" value="1"/>
</dbReference>
<dbReference type="SMART" id="SM00052">
    <property type="entry name" value="EAL"/>
    <property type="match status" value="1"/>
</dbReference>
<keyword evidence="6" id="KW-1185">Reference proteome</keyword>
<reference evidence="5 6" key="1">
    <citation type="journal article" date="2007" name="Appl. Environ. Microbiol.">
        <title>Rhizobial factors required for stem nodule maturation and maintenance in Sesbania rostrata-Azorhizobium caulinodans ORS571 symbiosis.</title>
        <authorList>
            <person name="Suzuki S."/>
            <person name="Aono T."/>
            <person name="Lee KB."/>
            <person name="Suzuki T."/>
            <person name="Liu CT."/>
            <person name="Miwa H."/>
            <person name="Wakao S."/>
            <person name="Iki T."/>
            <person name="Oyaizu H."/>
        </authorList>
    </citation>
    <scope>NUCLEOTIDE SEQUENCE [LARGE SCALE GENOMIC DNA]</scope>
    <source>
        <strain evidence="6">ATCC 43989 / DSM 5975 / JCM 20966 / LMG 6465 / NBRC 14845 / NCIMB 13405 / ORS 571</strain>
    </source>
</reference>
<dbReference type="STRING" id="438753.AZC_3540"/>
<dbReference type="InterPro" id="IPR043128">
    <property type="entry name" value="Rev_trsase/Diguanyl_cyclase"/>
</dbReference>
<dbReference type="PROSITE" id="PS50887">
    <property type="entry name" value="GGDEF"/>
    <property type="match status" value="1"/>
</dbReference>
<evidence type="ECO:0000256" key="2">
    <source>
        <dbReference type="SAM" id="Phobius"/>
    </source>
</evidence>
<reference evidence="5 6" key="3">
    <citation type="journal article" date="2008" name="BMC Genomics">
        <title>The genome of the versatile nitrogen fixer Azorhizobium caulinodans ORS571.</title>
        <authorList>
            <person name="Lee KB."/>
            <person name="Backer P.D."/>
            <person name="Aono T."/>
            <person name="Liu CT."/>
            <person name="Suzuki S."/>
            <person name="Suzuki T."/>
            <person name="Kaneko T."/>
            <person name="Yamada M."/>
            <person name="Tabata S."/>
            <person name="Kupfer D.M."/>
            <person name="Najar F.Z."/>
            <person name="Wiley G.B."/>
            <person name="Roe B."/>
            <person name="Binnewies T.T."/>
            <person name="Ussery D.W."/>
            <person name="D'Haeze W."/>
            <person name="Herder J.D."/>
            <person name="Gevers D."/>
            <person name="Vereecke D."/>
            <person name="Holsters M."/>
            <person name="Oyaizu H."/>
        </authorList>
    </citation>
    <scope>NUCLEOTIDE SEQUENCE [LARGE SCALE GENOMIC DNA]</scope>
    <source>
        <strain evidence="6">ATCC 43989 / DSM 5975 / JCM 20966 / LMG 6465 / NBRC 14845 / NCIMB 13405 / ORS 571</strain>
    </source>
</reference>
<dbReference type="CDD" id="cd01948">
    <property type="entry name" value="EAL"/>
    <property type="match status" value="1"/>
</dbReference>
<gene>
    <name evidence="5" type="ordered locus">AZC_3540</name>
</gene>
<keyword evidence="2" id="KW-1133">Transmembrane helix</keyword>
<dbReference type="Gene3D" id="3.20.20.450">
    <property type="entry name" value="EAL domain"/>
    <property type="match status" value="1"/>
</dbReference>
<dbReference type="InterPro" id="IPR000160">
    <property type="entry name" value="GGDEF_dom"/>
</dbReference>
<feature type="domain" description="GGDEF" evidence="4">
    <location>
        <begin position="142"/>
        <end position="274"/>
    </location>
</feature>
<dbReference type="PROSITE" id="PS50883">
    <property type="entry name" value="EAL"/>
    <property type="match status" value="1"/>
</dbReference>
<feature type="transmembrane region" description="Helical" evidence="2">
    <location>
        <begin position="68"/>
        <end position="88"/>
    </location>
</feature>
<reference evidence="5 6" key="5">
    <citation type="journal article" date="2010" name="Appl. Environ. Microbiol.">
        <title>phrR-like gene praR of Azorhizobium caulinodans ORS571 is essential for symbiosis with Sesbania rostrata and is involved in expression of reb genes.</title>
        <authorList>
            <person name="Akiba N."/>
            <person name="Aono T."/>
            <person name="Toyazaki H."/>
            <person name="Sato S."/>
            <person name="Oyaizu H."/>
        </authorList>
    </citation>
    <scope>NUCLEOTIDE SEQUENCE [LARGE SCALE GENOMIC DNA]</scope>
    <source>
        <strain evidence="6">ATCC 43989 / DSM 5975 / JCM 20966 / LMG 6465 / NBRC 14845 / NCIMB 13405 / ORS 571</strain>
    </source>
</reference>
<dbReference type="SUPFAM" id="SSF55073">
    <property type="entry name" value="Nucleotide cyclase"/>
    <property type="match status" value="1"/>
</dbReference>
<feature type="domain" description="EAL" evidence="3">
    <location>
        <begin position="283"/>
        <end position="533"/>
    </location>
</feature>
<dbReference type="Proteomes" id="UP000000270">
    <property type="component" value="Chromosome"/>
</dbReference>
<dbReference type="InterPro" id="IPR035919">
    <property type="entry name" value="EAL_sf"/>
</dbReference>
<evidence type="ECO:0000313" key="6">
    <source>
        <dbReference type="Proteomes" id="UP000000270"/>
    </source>
</evidence>
<keyword evidence="1" id="KW-0175">Coiled coil</keyword>
<dbReference type="PANTHER" id="PTHR44757">
    <property type="entry name" value="DIGUANYLATE CYCLASE DGCP"/>
    <property type="match status" value="1"/>
</dbReference>
<proteinExistence type="predicted"/>
<feature type="transmembrane region" description="Helical" evidence="2">
    <location>
        <begin position="21"/>
        <end position="41"/>
    </location>
</feature>
<evidence type="ECO:0000313" key="5">
    <source>
        <dbReference type="EMBL" id="BAF89538.1"/>
    </source>
</evidence>
<dbReference type="SUPFAM" id="SSF141868">
    <property type="entry name" value="EAL domain-like"/>
    <property type="match status" value="1"/>
</dbReference>
<dbReference type="eggNOG" id="COG5001">
    <property type="taxonomic scope" value="Bacteria"/>
</dbReference>
<dbReference type="InterPro" id="IPR001633">
    <property type="entry name" value="EAL_dom"/>
</dbReference>
<sequence>MQGTEGGVSKHTTSAPLVTPISVLLTLLATLVIMGITSTSWEFIVQDQLLSRFGVNFETFGSHDRWRFIYTSVIFATLSQIGPALLLFRLMRRLDRARMEVIKAREKADSLARHDPLTGLANRRILRDTLRKRLGAAGANGPHTAVLLVDIDRFRSVADLHGHSLSDLVLVEVANRLKSLLPSDAVLARLGGEEFIAVMPRPASLDALGKLAQHIINHLSSPYQLNGLDARLGATVGIAVSPDNGTDEMELMRAAEAALYRAKANPGTYRFFQPAMDRELKQTLRLQRDLHTAIANGAIVPFYQPFLRLSDNSLAGFEVLARWNHPIRGFISPDAFIPVAEEIGLIGQLTTAILRQACLDASKWPQNLKISVNLSPVQLKEVSLPDQIYRTLRTAGFPPQRLEIEITETGLVNDVTTARAILTNFRTAGIEVALDDFGTGYSSLQNLRSFPVTKLKIDKSFVRSMNTDPQSKSLVVGILAMSKSLGILTTAEGIEEAGEGVWLGSIGCDYGQGYCYAKPMRGEEVPAFLNSRAAAPAPDAGARQRA</sequence>
<keyword evidence="2" id="KW-0472">Membrane</keyword>
<organism evidence="5 6">
    <name type="scientific">Azorhizobium caulinodans (strain ATCC 43989 / DSM 5975 / JCM 20966 / LMG 6465 / NBRC 14845 / NCIMB 13405 / ORS 571)</name>
    <dbReference type="NCBI Taxonomy" id="438753"/>
    <lineage>
        <taxon>Bacteria</taxon>
        <taxon>Pseudomonadati</taxon>
        <taxon>Pseudomonadota</taxon>
        <taxon>Alphaproteobacteria</taxon>
        <taxon>Hyphomicrobiales</taxon>
        <taxon>Xanthobacteraceae</taxon>
        <taxon>Azorhizobium</taxon>
    </lineage>
</organism>
<protein>
    <submittedName>
        <fullName evidence="5">Putative sensory box/GGDEF family protein</fullName>
    </submittedName>
</protein>
<reference evidence="5 6" key="4">
    <citation type="journal article" date="2009" name="Appl. Environ. Microbiol.">
        <title>Comparative genome-wide transcriptional profiling of Azorhizobium caulinodans ORS571 grown under free-living and symbiotic conditions.</title>
        <authorList>
            <person name="Tsukada S."/>
            <person name="Aono T."/>
            <person name="Akiba N."/>
            <person name="Lee KB."/>
            <person name="Liu CT."/>
            <person name="Toyazaki H."/>
            <person name="Oyaizu H."/>
        </authorList>
    </citation>
    <scope>NUCLEOTIDE SEQUENCE [LARGE SCALE GENOMIC DNA]</scope>
    <source>
        <strain evidence="6">ATCC 43989 / DSM 5975 / JCM 20966 / LMG 6465 / NBRC 14845 / NCIMB 13405 / ORS 571</strain>
    </source>
</reference>
<dbReference type="Pfam" id="PF00990">
    <property type="entry name" value="GGDEF"/>
    <property type="match status" value="1"/>
</dbReference>
<evidence type="ECO:0000259" key="3">
    <source>
        <dbReference type="PROSITE" id="PS50883"/>
    </source>
</evidence>
<dbReference type="InterPro" id="IPR029787">
    <property type="entry name" value="Nucleotide_cyclase"/>
</dbReference>
<evidence type="ECO:0000256" key="1">
    <source>
        <dbReference type="SAM" id="Coils"/>
    </source>
</evidence>
<dbReference type="InterPro" id="IPR052155">
    <property type="entry name" value="Biofilm_reg_signaling"/>
</dbReference>
<dbReference type="CDD" id="cd01949">
    <property type="entry name" value="GGDEF"/>
    <property type="match status" value="1"/>
</dbReference>
<dbReference type="HOGENOM" id="CLU_000445_70_50_5"/>
<dbReference type="Gene3D" id="3.30.70.270">
    <property type="match status" value="1"/>
</dbReference>
<dbReference type="SMART" id="SM00267">
    <property type="entry name" value="GGDEF"/>
    <property type="match status" value="1"/>
</dbReference>
<name>A8IEV4_AZOC5</name>
<feature type="coiled-coil region" evidence="1">
    <location>
        <begin position="87"/>
        <end position="114"/>
    </location>
</feature>
<reference evidence="5 6" key="6">
    <citation type="journal article" date="2011" name="Appl. Environ. Microbiol.">
        <title>Involvement of the azorhizobial chromosome partition gene (parA) in the onset of bacteroid differentiation during Sesbania rostrata stem nodule development.</title>
        <authorList>
            <person name="Liu CT."/>
            <person name="Lee KB."/>
            <person name="Wang YS."/>
            <person name="Peng MH."/>
            <person name="Lee KT."/>
            <person name="Suzuki S."/>
            <person name="Suzuki T."/>
            <person name="Oyaizu H."/>
        </authorList>
    </citation>
    <scope>NUCLEOTIDE SEQUENCE [LARGE SCALE GENOMIC DNA]</scope>
    <source>
        <strain evidence="6">ATCC 43989 / DSM 5975 / JCM 20966 / LMG 6465 / NBRC 14845 / NCIMB 13405 / ORS 571</strain>
    </source>
</reference>
<dbReference type="EMBL" id="AP009384">
    <property type="protein sequence ID" value="BAF89538.1"/>
    <property type="molecule type" value="Genomic_DNA"/>
</dbReference>
<dbReference type="NCBIfam" id="TIGR00254">
    <property type="entry name" value="GGDEF"/>
    <property type="match status" value="1"/>
</dbReference>